<dbReference type="EMBL" id="CACTIH010000023">
    <property type="protein sequence ID" value="CAA2935182.1"/>
    <property type="molecule type" value="Genomic_DNA"/>
</dbReference>
<keyword evidence="2" id="KW-1185">Reference proteome</keyword>
<name>A0A8S0PBG0_OLEEU</name>
<proteinExistence type="predicted"/>
<comment type="caution">
    <text evidence="1">The sequence shown here is derived from an EMBL/GenBank/DDBJ whole genome shotgun (WGS) entry which is preliminary data.</text>
</comment>
<dbReference type="Proteomes" id="UP000594638">
    <property type="component" value="Unassembled WGS sequence"/>
</dbReference>
<organism evidence="1 2">
    <name type="scientific">Olea europaea subsp. europaea</name>
    <dbReference type="NCBI Taxonomy" id="158383"/>
    <lineage>
        <taxon>Eukaryota</taxon>
        <taxon>Viridiplantae</taxon>
        <taxon>Streptophyta</taxon>
        <taxon>Embryophyta</taxon>
        <taxon>Tracheophyta</taxon>
        <taxon>Spermatophyta</taxon>
        <taxon>Magnoliopsida</taxon>
        <taxon>eudicotyledons</taxon>
        <taxon>Gunneridae</taxon>
        <taxon>Pentapetalae</taxon>
        <taxon>asterids</taxon>
        <taxon>lamiids</taxon>
        <taxon>Lamiales</taxon>
        <taxon>Oleaceae</taxon>
        <taxon>Oleeae</taxon>
        <taxon>Olea</taxon>
    </lineage>
</organism>
<reference evidence="1 2" key="1">
    <citation type="submission" date="2019-12" db="EMBL/GenBank/DDBJ databases">
        <authorList>
            <person name="Alioto T."/>
            <person name="Alioto T."/>
            <person name="Gomez Garrido J."/>
        </authorList>
    </citation>
    <scope>NUCLEOTIDE SEQUENCE [LARGE SCALE GENOMIC DNA]</scope>
</reference>
<dbReference type="Gramene" id="OE9A017334T1">
    <property type="protein sequence ID" value="OE9A017334C1"/>
    <property type="gene ID" value="OE9A017334"/>
</dbReference>
<evidence type="ECO:0000313" key="2">
    <source>
        <dbReference type="Proteomes" id="UP000594638"/>
    </source>
</evidence>
<evidence type="ECO:0000313" key="1">
    <source>
        <dbReference type="EMBL" id="CAA2935182.1"/>
    </source>
</evidence>
<accession>A0A8S0PBG0</accession>
<dbReference type="AlphaFoldDB" id="A0A8S0PBG0"/>
<sequence length="145" mass="16005">MSMSDVFVNYQGNAMPFHYPNLRYNDGSRCGVIEDTLRPSTMGVFPIGFQDQFQPLLPPSAIEGWMSSVTNSTPQVAVARGPSSAVQILGTNGLRSCGKLCWNSLTKCFFIKDCRISSFLPMKTCSSKIKCFLSAIFSTNDVSYF</sequence>
<gene>
    <name evidence="1" type="ORF">OLEA9_A017334</name>
</gene>
<protein>
    <submittedName>
        <fullName evidence="1">Uncharacterized protein</fullName>
    </submittedName>
</protein>